<feature type="signal peptide" evidence="2">
    <location>
        <begin position="1"/>
        <end position="19"/>
    </location>
</feature>
<feature type="region of interest" description="Disordered" evidence="1">
    <location>
        <begin position="58"/>
        <end position="204"/>
    </location>
</feature>
<dbReference type="PANTHER" id="PTHR36489">
    <property type="entry name" value="PROTEIN-COUPLED RECEPTOR GPR1, PUTATIVE-RELATED"/>
    <property type="match status" value="1"/>
</dbReference>
<sequence>MFHRASFLFFLALLQASSSLDFLKERIQPEHRFVVFNSRQLTGECLPICVPEAETIPADTAAPTQNPTEAPTPGPTIKPTAAPTEAPTPGPTNKPTVSPTQSPTNQPTAAPTLSPTIKPTAAPTGGPTPSPTIKPTAAPTGAPTPSPTNKPTAAPTGAPTPSPTNKPTAAPTGAPTPSPTIKPTAAPTKAPTPSPTKNPTPSPTACPVPMTAQCETAIDCLNRNDIGILNCPSCVNNVCVSKPAVNGNLNCCKRTPGNDLVIANGCGANNICFGFNLNDQCEVNQHAAYCHPSCPGGNLNAALTAIDPTKCTHLGNDQGSKGMPFIYPMDYCMTRDIKWKKGISGQWTEMPPLDKKTAPVDPKPTTSAVCNPPITPECVDALDCVNHPKHDAMQCPSCVSGMCINMPEDINGNLNCCKITPGNTKGIITNGCGANNICWGFNENDQCEVNQHAAYCHPSCPLGNLDSKGKVDPTKCTHMDNDQGSKGMPPIYPMSYCACRDIKWKNNDTVDNIPVSCGPISF</sequence>
<proteinExistence type="predicted"/>
<dbReference type="Proteomes" id="UP000693970">
    <property type="component" value="Unassembled WGS sequence"/>
</dbReference>
<dbReference type="EMBL" id="JAGRRH010000010">
    <property type="protein sequence ID" value="KAG7363797.1"/>
    <property type="molecule type" value="Genomic_DNA"/>
</dbReference>
<protein>
    <submittedName>
        <fullName evidence="3">Outer membrane adhesin like protein</fullName>
    </submittedName>
</protein>
<reference evidence="3" key="2">
    <citation type="submission" date="2021-04" db="EMBL/GenBank/DDBJ databases">
        <authorList>
            <person name="Podell S."/>
        </authorList>
    </citation>
    <scope>NUCLEOTIDE SEQUENCE</scope>
    <source>
        <strain evidence="3">Hildebrandi</strain>
    </source>
</reference>
<dbReference type="AlphaFoldDB" id="A0A9K3LKM8"/>
<feature type="compositionally biased region" description="Polar residues" evidence="1">
    <location>
        <begin position="93"/>
        <end position="114"/>
    </location>
</feature>
<evidence type="ECO:0000313" key="4">
    <source>
        <dbReference type="Proteomes" id="UP000693970"/>
    </source>
</evidence>
<gene>
    <name evidence="3" type="ORF">IV203_027158</name>
</gene>
<feature type="compositionally biased region" description="Pro residues" evidence="1">
    <location>
        <begin position="190"/>
        <end position="204"/>
    </location>
</feature>
<evidence type="ECO:0000313" key="3">
    <source>
        <dbReference type="EMBL" id="KAG7363797.1"/>
    </source>
</evidence>
<feature type="chain" id="PRO_5039930751" evidence="2">
    <location>
        <begin position="20"/>
        <end position="522"/>
    </location>
</feature>
<keyword evidence="4" id="KW-1185">Reference proteome</keyword>
<reference evidence="3" key="1">
    <citation type="journal article" date="2021" name="Sci. Rep.">
        <title>Diploid genomic architecture of Nitzschia inconspicua, an elite biomass production diatom.</title>
        <authorList>
            <person name="Oliver A."/>
            <person name="Podell S."/>
            <person name="Pinowska A."/>
            <person name="Traller J.C."/>
            <person name="Smith S.R."/>
            <person name="McClure R."/>
            <person name="Beliaev A."/>
            <person name="Bohutskyi P."/>
            <person name="Hill E.A."/>
            <person name="Rabines A."/>
            <person name="Zheng H."/>
            <person name="Allen L.Z."/>
            <person name="Kuo A."/>
            <person name="Grigoriev I.V."/>
            <person name="Allen A.E."/>
            <person name="Hazlebeck D."/>
            <person name="Allen E.E."/>
        </authorList>
    </citation>
    <scope>NUCLEOTIDE SEQUENCE</scope>
    <source>
        <strain evidence="3">Hildebrandi</strain>
    </source>
</reference>
<feature type="compositionally biased region" description="Low complexity" evidence="1">
    <location>
        <begin position="115"/>
        <end position="125"/>
    </location>
</feature>
<keyword evidence="2" id="KW-0732">Signal</keyword>
<comment type="caution">
    <text evidence="3">The sequence shown here is derived from an EMBL/GenBank/DDBJ whole genome shotgun (WGS) entry which is preliminary data.</text>
</comment>
<evidence type="ECO:0000256" key="1">
    <source>
        <dbReference type="SAM" id="MobiDB-lite"/>
    </source>
</evidence>
<dbReference type="PANTHER" id="PTHR36489:SF2">
    <property type="entry name" value="APPLE DOMAIN-CONTAINING PROTEIN"/>
    <property type="match status" value="1"/>
</dbReference>
<accession>A0A9K3LKM8</accession>
<name>A0A9K3LKM8_9STRA</name>
<evidence type="ECO:0000256" key="2">
    <source>
        <dbReference type="SAM" id="SignalP"/>
    </source>
</evidence>
<organism evidence="3 4">
    <name type="scientific">Nitzschia inconspicua</name>
    <dbReference type="NCBI Taxonomy" id="303405"/>
    <lineage>
        <taxon>Eukaryota</taxon>
        <taxon>Sar</taxon>
        <taxon>Stramenopiles</taxon>
        <taxon>Ochrophyta</taxon>
        <taxon>Bacillariophyta</taxon>
        <taxon>Bacillariophyceae</taxon>
        <taxon>Bacillariophycidae</taxon>
        <taxon>Bacillariales</taxon>
        <taxon>Bacillariaceae</taxon>
        <taxon>Nitzschia</taxon>
    </lineage>
</organism>